<dbReference type="EMBL" id="JAAKGT010000009">
    <property type="protein sequence ID" value="NGM51378.1"/>
    <property type="molecule type" value="Genomic_DNA"/>
</dbReference>
<reference evidence="2" key="1">
    <citation type="submission" date="2020-02" db="EMBL/GenBank/DDBJ databases">
        <authorList>
            <person name="Gao J."/>
            <person name="Sun J."/>
        </authorList>
    </citation>
    <scope>NUCLEOTIDE SEQUENCE</scope>
    <source>
        <strain evidence="2">602-2</strain>
    </source>
</reference>
<accession>A0A6G4R2I4</accession>
<feature type="chain" id="PRO_5026214510" evidence="1">
    <location>
        <begin position="24"/>
        <end position="247"/>
    </location>
</feature>
<keyword evidence="1" id="KW-0732">Signal</keyword>
<name>A0A6G4R2I4_9CAUL</name>
<organism evidence="2">
    <name type="scientific">Caulobacter sp. 602-2</name>
    <dbReference type="NCBI Taxonomy" id="2710887"/>
    <lineage>
        <taxon>Bacteria</taxon>
        <taxon>Pseudomonadati</taxon>
        <taxon>Pseudomonadota</taxon>
        <taxon>Alphaproteobacteria</taxon>
        <taxon>Caulobacterales</taxon>
        <taxon>Caulobacteraceae</taxon>
        <taxon>Caulobacter</taxon>
    </lineage>
</organism>
<dbReference type="RefSeq" id="WP_165260764.1">
    <property type="nucleotide sequence ID" value="NZ_JAAKGT010000009.1"/>
</dbReference>
<comment type="caution">
    <text evidence="2">The sequence shown here is derived from an EMBL/GenBank/DDBJ whole genome shotgun (WGS) entry which is preliminary data.</text>
</comment>
<gene>
    <name evidence="2" type="ORF">G5B46_17350</name>
</gene>
<evidence type="ECO:0000256" key="1">
    <source>
        <dbReference type="SAM" id="SignalP"/>
    </source>
</evidence>
<feature type="signal peptide" evidence="1">
    <location>
        <begin position="1"/>
        <end position="23"/>
    </location>
</feature>
<sequence length="247" mass="26436">MSRAALFLGAAIALAGGASSAAADPNAFVQAYGEKLAVSSVDVSIKDGLIPVSSDVQAKAYVEQRMPADQKARYEAFVATRTLTDDTAAERLAEFFTIDNIADRLKADDSTARRARLSIVIDKAKFPVMKLPGQVLPIKNTILSGSFRIEDAASGALLAEGRINDSVAFVPDMQEAKKRNALKVLNFGRDDHLQVLAAAGNGLARDAQAVFRDPALERMSPHKIEGVRVQQASFEIRVSPPATSQEP</sequence>
<dbReference type="AlphaFoldDB" id="A0A6G4R2I4"/>
<proteinExistence type="predicted"/>
<evidence type="ECO:0000313" key="2">
    <source>
        <dbReference type="EMBL" id="NGM51378.1"/>
    </source>
</evidence>
<protein>
    <submittedName>
        <fullName evidence="2">Uncharacterized protein</fullName>
    </submittedName>
</protein>